<comment type="caution">
    <text evidence="1">The sequence shown here is derived from an EMBL/GenBank/DDBJ whole genome shotgun (WGS) entry which is preliminary data.</text>
</comment>
<reference evidence="1" key="1">
    <citation type="journal article" date="2023" name="Plant J.">
        <title>Genome sequences and population genomics provide insights into the demographic history, inbreeding, and mutation load of two 'living fossil' tree species of Dipteronia.</title>
        <authorList>
            <person name="Feng Y."/>
            <person name="Comes H.P."/>
            <person name="Chen J."/>
            <person name="Zhu S."/>
            <person name="Lu R."/>
            <person name="Zhang X."/>
            <person name="Li P."/>
            <person name="Qiu J."/>
            <person name="Olsen K.M."/>
            <person name="Qiu Y."/>
        </authorList>
    </citation>
    <scope>NUCLEOTIDE SEQUENCE</scope>
    <source>
        <strain evidence="1">KIB01</strain>
    </source>
</reference>
<accession>A0AAD9TMH4</accession>
<proteinExistence type="predicted"/>
<sequence length="196" mass="22717">MSDKNEETAAHVAIGVQRPKPCSIPERLLESAEVQTLDRDLTLAVEDILYEVEIVEGIKDESWILEAENYDPTVDIDCSLNVVEVELEAKSIFIDKVSKIFFLHLDFKDPTLFLLSEVYSFKPVIDKIVHLKYYPPKQSIVKLEDDFFVRGREYYVGFEELATRNHCPPSLRRRLVTQAATNRHRQWRIAWASSAF</sequence>
<evidence type="ECO:0000313" key="1">
    <source>
        <dbReference type="EMBL" id="KAK2638363.1"/>
    </source>
</evidence>
<evidence type="ECO:0000313" key="2">
    <source>
        <dbReference type="Proteomes" id="UP001280121"/>
    </source>
</evidence>
<dbReference type="EMBL" id="JANJYI010000008">
    <property type="protein sequence ID" value="KAK2638363.1"/>
    <property type="molecule type" value="Genomic_DNA"/>
</dbReference>
<protein>
    <submittedName>
        <fullName evidence="1">Uncharacterized protein</fullName>
    </submittedName>
</protein>
<name>A0AAD9TMH4_9ROSI</name>
<organism evidence="1 2">
    <name type="scientific">Dipteronia dyeriana</name>
    <dbReference type="NCBI Taxonomy" id="168575"/>
    <lineage>
        <taxon>Eukaryota</taxon>
        <taxon>Viridiplantae</taxon>
        <taxon>Streptophyta</taxon>
        <taxon>Embryophyta</taxon>
        <taxon>Tracheophyta</taxon>
        <taxon>Spermatophyta</taxon>
        <taxon>Magnoliopsida</taxon>
        <taxon>eudicotyledons</taxon>
        <taxon>Gunneridae</taxon>
        <taxon>Pentapetalae</taxon>
        <taxon>rosids</taxon>
        <taxon>malvids</taxon>
        <taxon>Sapindales</taxon>
        <taxon>Sapindaceae</taxon>
        <taxon>Hippocastanoideae</taxon>
        <taxon>Acereae</taxon>
        <taxon>Dipteronia</taxon>
    </lineage>
</organism>
<dbReference type="Proteomes" id="UP001280121">
    <property type="component" value="Unassembled WGS sequence"/>
</dbReference>
<gene>
    <name evidence="1" type="ORF">Ddye_026158</name>
</gene>
<dbReference type="AlphaFoldDB" id="A0AAD9TMH4"/>
<keyword evidence="2" id="KW-1185">Reference proteome</keyword>